<name>A0A3A6TJ72_9GAMM</name>
<dbReference type="EMBL" id="QYYH01000127">
    <property type="protein sequence ID" value="RJY07281.1"/>
    <property type="molecule type" value="Genomic_DNA"/>
</dbReference>
<evidence type="ECO:0000313" key="2">
    <source>
        <dbReference type="Proteomes" id="UP000273022"/>
    </source>
</evidence>
<reference evidence="1 2" key="1">
    <citation type="submission" date="2018-09" db="EMBL/GenBank/DDBJ databases">
        <title>Phylogeny of the Shewanellaceae, and recommendation for two new genera, Pseudoshewanella and Parashewanella.</title>
        <authorList>
            <person name="Wang G."/>
        </authorList>
    </citation>
    <scope>NUCLEOTIDE SEQUENCE [LARGE SCALE GENOMIC DNA]</scope>
    <source>
        <strain evidence="1 2">KCTC 22492</strain>
    </source>
</reference>
<accession>A0A3A6TJ72</accession>
<protein>
    <submittedName>
        <fullName evidence="1">Uncharacterized protein</fullName>
    </submittedName>
</protein>
<dbReference type="Proteomes" id="UP000273022">
    <property type="component" value="Unassembled WGS sequence"/>
</dbReference>
<keyword evidence="2" id="KW-1185">Reference proteome</keyword>
<dbReference type="RefSeq" id="WP_121854660.1">
    <property type="nucleotide sequence ID" value="NZ_CP037952.1"/>
</dbReference>
<gene>
    <name evidence="1" type="ORF">D5R81_16165</name>
</gene>
<dbReference type="AlphaFoldDB" id="A0A3A6TJ72"/>
<proteinExistence type="predicted"/>
<sequence length="190" mass="22063">MNNPVDFPAMNRLSGHVIYAEAKDDTSFNKCDQLRQPLMDQSGKVKEHQLINSHYFDIDSEVFPCSSESYYVFTFRVKRKSSTFDDFLRTFFHSSFMDLHVHSSILNYVSVTKGTVQEVDIPAYIDFPYEPKDSIKLRVDRAFSGRYSIKYVRHPTSIWNVVPHFDEGENEITRALEALVNSNRLLPHNA</sequence>
<organism evidence="1 2">
    <name type="scientific">Parashewanella spongiae</name>
    <dbReference type="NCBI Taxonomy" id="342950"/>
    <lineage>
        <taxon>Bacteria</taxon>
        <taxon>Pseudomonadati</taxon>
        <taxon>Pseudomonadota</taxon>
        <taxon>Gammaproteobacteria</taxon>
        <taxon>Alteromonadales</taxon>
        <taxon>Shewanellaceae</taxon>
        <taxon>Parashewanella</taxon>
    </lineage>
</organism>
<comment type="caution">
    <text evidence="1">The sequence shown here is derived from an EMBL/GenBank/DDBJ whole genome shotgun (WGS) entry which is preliminary data.</text>
</comment>
<evidence type="ECO:0000313" key="1">
    <source>
        <dbReference type="EMBL" id="RJY07281.1"/>
    </source>
</evidence>